<keyword evidence="2" id="KW-1185">Reference proteome</keyword>
<reference evidence="1" key="2">
    <citation type="submission" date="2025-09" db="UniProtKB">
        <authorList>
            <consortium name="Ensembl"/>
        </authorList>
    </citation>
    <scope>IDENTIFICATION</scope>
</reference>
<name>A0A8C0UC30_CYACU</name>
<dbReference type="Proteomes" id="UP000694410">
    <property type="component" value="Unplaced"/>
</dbReference>
<organism evidence="1 2">
    <name type="scientific">Cyanistes caeruleus</name>
    <name type="common">Eurasian blue tit</name>
    <name type="synonym">Parus caeruleus</name>
    <dbReference type="NCBI Taxonomy" id="156563"/>
    <lineage>
        <taxon>Eukaryota</taxon>
        <taxon>Metazoa</taxon>
        <taxon>Chordata</taxon>
        <taxon>Craniata</taxon>
        <taxon>Vertebrata</taxon>
        <taxon>Euteleostomi</taxon>
        <taxon>Archelosauria</taxon>
        <taxon>Archosauria</taxon>
        <taxon>Dinosauria</taxon>
        <taxon>Saurischia</taxon>
        <taxon>Theropoda</taxon>
        <taxon>Coelurosauria</taxon>
        <taxon>Aves</taxon>
        <taxon>Neognathae</taxon>
        <taxon>Neoaves</taxon>
        <taxon>Telluraves</taxon>
        <taxon>Australaves</taxon>
        <taxon>Passeriformes</taxon>
        <taxon>Paridae</taxon>
        <taxon>Cyanistes</taxon>
    </lineage>
</organism>
<accession>A0A8C0UC30</accession>
<evidence type="ECO:0008006" key="3">
    <source>
        <dbReference type="Google" id="ProtNLM"/>
    </source>
</evidence>
<evidence type="ECO:0000313" key="1">
    <source>
        <dbReference type="Ensembl" id="ENSCCEP00000007367.1"/>
    </source>
</evidence>
<dbReference type="AlphaFoldDB" id="A0A8C0UC30"/>
<evidence type="ECO:0000313" key="2">
    <source>
        <dbReference type="Proteomes" id="UP000694410"/>
    </source>
</evidence>
<sequence>MSYYGYQYKQQCYIPGGMKSPAPAFPQQCHSPGLVTCGSCSPCAPAGAKLCTVRKALASPRCRQGCVETHLVEGHHSSSSSCSSSRCLDTCPAPFPQPLVQGRELGVPRCGQGVLRCPQVCGPAPVGQDSSCPYSYQWSNSYQYNCGQ</sequence>
<dbReference type="Ensembl" id="ENSCCET00000011860.1">
    <property type="protein sequence ID" value="ENSCCEP00000007367.1"/>
    <property type="gene ID" value="ENSCCEG00000007775.1"/>
</dbReference>
<proteinExistence type="predicted"/>
<protein>
    <recommendedName>
        <fullName evidence="3">Epidermal differentiation protein</fullName>
    </recommendedName>
</protein>
<reference evidence="1" key="1">
    <citation type="submission" date="2025-08" db="UniProtKB">
        <authorList>
            <consortium name="Ensembl"/>
        </authorList>
    </citation>
    <scope>IDENTIFICATION</scope>
</reference>